<evidence type="ECO:0000313" key="2">
    <source>
        <dbReference type="EMBL" id="CAD6193269.1"/>
    </source>
</evidence>
<reference evidence="2" key="1">
    <citation type="submission" date="2020-10" db="EMBL/GenBank/DDBJ databases">
        <authorList>
            <person name="Kikuchi T."/>
        </authorList>
    </citation>
    <scope>NUCLEOTIDE SEQUENCE</scope>
    <source>
        <strain evidence="2">NKZ352</strain>
    </source>
</reference>
<sequence>MEIIKLLVVLCFLQICSANYKNCEWVPTFACGGEVLSCIGRVKVGRNAHSSEEAKIVEKEVQEGLKPWRQEIIDAIKEYIGECSFDPKLSSLVQGQKLCCDFTL</sequence>
<keyword evidence="1" id="KW-0732">Signal</keyword>
<name>A0A8S1HBA1_9PELO</name>
<feature type="chain" id="PRO_5035938014" evidence="1">
    <location>
        <begin position="19"/>
        <end position="104"/>
    </location>
</feature>
<gene>
    <name evidence="2" type="ORF">CAUJ_LOCUS9188</name>
</gene>
<comment type="caution">
    <text evidence="2">The sequence shown here is derived from an EMBL/GenBank/DDBJ whole genome shotgun (WGS) entry which is preliminary data.</text>
</comment>
<dbReference type="EMBL" id="CAJGYM010000034">
    <property type="protein sequence ID" value="CAD6193269.1"/>
    <property type="molecule type" value="Genomic_DNA"/>
</dbReference>
<protein>
    <submittedName>
        <fullName evidence="2">Uncharacterized protein</fullName>
    </submittedName>
</protein>
<dbReference type="Proteomes" id="UP000835052">
    <property type="component" value="Unassembled WGS sequence"/>
</dbReference>
<evidence type="ECO:0000256" key="1">
    <source>
        <dbReference type="SAM" id="SignalP"/>
    </source>
</evidence>
<organism evidence="2 3">
    <name type="scientific">Caenorhabditis auriculariae</name>
    <dbReference type="NCBI Taxonomy" id="2777116"/>
    <lineage>
        <taxon>Eukaryota</taxon>
        <taxon>Metazoa</taxon>
        <taxon>Ecdysozoa</taxon>
        <taxon>Nematoda</taxon>
        <taxon>Chromadorea</taxon>
        <taxon>Rhabditida</taxon>
        <taxon>Rhabditina</taxon>
        <taxon>Rhabditomorpha</taxon>
        <taxon>Rhabditoidea</taxon>
        <taxon>Rhabditidae</taxon>
        <taxon>Peloderinae</taxon>
        <taxon>Caenorhabditis</taxon>
    </lineage>
</organism>
<feature type="signal peptide" evidence="1">
    <location>
        <begin position="1"/>
        <end position="18"/>
    </location>
</feature>
<keyword evidence="3" id="KW-1185">Reference proteome</keyword>
<evidence type="ECO:0000313" key="3">
    <source>
        <dbReference type="Proteomes" id="UP000835052"/>
    </source>
</evidence>
<accession>A0A8S1HBA1</accession>
<proteinExistence type="predicted"/>
<dbReference type="AlphaFoldDB" id="A0A8S1HBA1"/>